<reference evidence="1 2" key="1">
    <citation type="journal article" date="2011" name="PLoS Pathog.">
        <title>Endophytic Life Strategies Decoded by Genome and Transcriptome Analyses of the Mutualistic Root Symbiont Piriformospora indica.</title>
        <authorList>
            <person name="Zuccaro A."/>
            <person name="Lahrmann U."/>
            <person name="Guldener U."/>
            <person name="Langen G."/>
            <person name="Pfiffi S."/>
            <person name="Biedenkopf D."/>
            <person name="Wong P."/>
            <person name="Samans B."/>
            <person name="Grimm C."/>
            <person name="Basiewicz M."/>
            <person name="Murat C."/>
            <person name="Martin F."/>
            <person name="Kogel K.H."/>
        </authorList>
    </citation>
    <scope>NUCLEOTIDE SEQUENCE [LARGE SCALE GENOMIC DNA]</scope>
    <source>
        <strain evidence="1 2">DSM 11827</strain>
    </source>
</reference>
<name>G4TST3_SERID</name>
<dbReference type="InParanoid" id="G4TST3"/>
<accession>G4TST3</accession>
<dbReference type="AlphaFoldDB" id="G4TST3"/>
<comment type="caution">
    <text evidence="1">The sequence shown here is derived from an EMBL/GenBank/DDBJ whole genome shotgun (WGS) entry which is preliminary data.</text>
</comment>
<keyword evidence="2" id="KW-1185">Reference proteome</keyword>
<protein>
    <submittedName>
        <fullName evidence="1">Uncharacterized protein</fullName>
    </submittedName>
</protein>
<dbReference type="HOGENOM" id="CLU_983910_0_0_1"/>
<sequence>MLFYPTPALESLTLEYVKTNRNDERRRRQSMRRRGLLPFSPKLQTCTLIQSFLLYYPDISAAQEVTIVHPRNLAAALPMIELGTAVEKLALSLPFRGRWTWPDSLPQLRIVDVWNYGPQCNFETVQAPHLYQATLRMQNVFWIPEVLPHTSFFSTATDLAVLDEIFLLVEASQRLAFSHFLSGVLSLVHLRANEVALREILILVRDSRNWQANQDRTPGSVGLHSCPFRLRRVRVSCVDLEGDIESSSDMDSLLAVFCILRASTLCTKNPHIGRMVEGLTLLP</sequence>
<evidence type="ECO:0000313" key="2">
    <source>
        <dbReference type="Proteomes" id="UP000007148"/>
    </source>
</evidence>
<proteinExistence type="predicted"/>
<evidence type="ECO:0000313" key="1">
    <source>
        <dbReference type="EMBL" id="CCA74376.1"/>
    </source>
</evidence>
<organism evidence="1 2">
    <name type="scientific">Serendipita indica (strain DSM 11827)</name>
    <name type="common">Root endophyte fungus</name>
    <name type="synonym">Piriformospora indica</name>
    <dbReference type="NCBI Taxonomy" id="1109443"/>
    <lineage>
        <taxon>Eukaryota</taxon>
        <taxon>Fungi</taxon>
        <taxon>Dikarya</taxon>
        <taxon>Basidiomycota</taxon>
        <taxon>Agaricomycotina</taxon>
        <taxon>Agaricomycetes</taxon>
        <taxon>Sebacinales</taxon>
        <taxon>Serendipitaceae</taxon>
        <taxon>Serendipita</taxon>
    </lineage>
</organism>
<dbReference type="Proteomes" id="UP000007148">
    <property type="component" value="Unassembled WGS sequence"/>
</dbReference>
<dbReference type="EMBL" id="CAFZ01000307">
    <property type="protein sequence ID" value="CCA74376.1"/>
    <property type="molecule type" value="Genomic_DNA"/>
</dbReference>
<gene>
    <name evidence="1" type="ORF">PIIN_08328</name>
</gene>